<dbReference type="EMBL" id="CAJZBQ010000062">
    <property type="protein sequence ID" value="CAG9335642.1"/>
    <property type="molecule type" value="Genomic_DNA"/>
</dbReference>
<reference evidence="2" key="1">
    <citation type="submission" date="2021-09" db="EMBL/GenBank/DDBJ databases">
        <authorList>
            <consortium name="AG Swart"/>
            <person name="Singh M."/>
            <person name="Singh A."/>
            <person name="Seah K."/>
            <person name="Emmerich C."/>
        </authorList>
    </citation>
    <scope>NUCLEOTIDE SEQUENCE</scope>
    <source>
        <strain evidence="2">ATCC30299</strain>
    </source>
</reference>
<evidence type="ECO:0000256" key="1">
    <source>
        <dbReference type="SAM" id="Coils"/>
    </source>
</evidence>
<accession>A0AAU9KDT1</accession>
<name>A0AAU9KDT1_9CILI</name>
<proteinExistence type="predicted"/>
<comment type="caution">
    <text evidence="2">The sequence shown here is derived from an EMBL/GenBank/DDBJ whole genome shotgun (WGS) entry which is preliminary data.</text>
</comment>
<keyword evidence="3" id="KW-1185">Reference proteome</keyword>
<sequence>MLLKIFKIKNKSFGALKYIKIKKFNGLIYFRYKFKIINISMKTISIETLSTQLNGNKHSYQEKGDALQHNENNYCEECNFISKKFLNRSFLNHSNCKLSERDRGILITKDIKNESDQIGRQNSLHFGNNEANKTYNYFEANDTQSLLKFNDYCVSSNLSKLEKILKEKLANRQQLESQINERSKELKAIEDSTAKISGKYFKYLEIDQNLSKTIQNLTVEIENKNYSQREKNDILSNLENSLAIKEEETKSLALRVELANIRIKEASWMKEEKDTELFLVSKLIPEYDNEIQNLNKMAAFNAEEIKELKEAEAGLKEIVSNLEDDIKDQRGIVKELTSTINELNIRSNKLQESLAKTKVKKTKLKFEIKEIRSNIEQNQEFYFNNESELRKLNLQASGTIKSLDDLSQEISAHCIMFGEIERSPINRKTILSSGRKSMIF</sequence>
<feature type="coiled-coil region" evidence="1">
    <location>
        <begin position="228"/>
        <end position="255"/>
    </location>
</feature>
<gene>
    <name evidence="2" type="ORF">BSTOLATCC_MIC64107</name>
</gene>
<keyword evidence="1" id="KW-0175">Coiled coil</keyword>
<evidence type="ECO:0000313" key="3">
    <source>
        <dbReference type="Proteomes" id="UP001162131"/>
    </source>
</evidence>
<evidence type="ECO:0000313" key="2">
    <source>
        <dbReference type="EMBL" id="CAG9335642.1"/>
    </source>
</evidence>
<dbReference type="Proteomes" id="UP001162131">
    <property type="component" value="Unassembled WGS sequence"/>
</dbReference>
<feature type="coiled-coil region" evidence="1">
    <location>
        <begin position="291"/>
        <end position="360"/>
    </location>
</feature>
<protein>
    <submittedName>
        <fullName evidence="2">Uncharacterized protein</fullName>
    </submittedName>
</protein>
<dbReference type="AlphaFoldDB" id="A0AAU9KDT1"/>
<organism evidence="2 3">
    <name type="scientific">Blepharisma stoltei</name>
    <dbReference type="NCBI Taxonomy" id="1481888"/>
    <lineage>
        <taxon>Eukaryota</taxon>
        <taxon>Sar</taxon>
        <taxon>Alveolata</taxon>
        <taxon>Ciliophora</taxon>
        <taxon>Postciliodesmatophora</taxon>
        <taxon>Heterotrichea</taxon>
        <taxon>Heterotrichida</taxon>
        <taxon>Blepharismidae</taxon>
        <taxon>Blepharisma</taxon>
    </lineage>
</organism>
<dbReference type="SUPFAM" id="SSF90257">
    <property type="entry name" value="Myosin rod fragments"/>
    <property type="match status" value="1"/>
</dbReference>
<feature type="coiled-coil region" evidence="1">
    <location>
        <begin position="158"/>
        <end position="192"/>
    </location>
</feature>